<protein>
    <submittedName>
        <fullName evidence="1">Uncharacterized protein</fullName>
    </submittedName>
</protein>
<accession>A0AAN9RMW9</accession>
<reference evidence="1 2" key="1">
    <citation type="submission" date="2024-01" db="EMBL/GenBank/DDBJ databases">
        <title>The genomes of 5 underutilized Papilionoideae crops provide insights into root nodulation and disease resistanc.</title>
        <authorList>
            <person name="Jiang F."/>
        </authorList>
    </citation>
    <scope>NUCLEOTIDE SEQUENCE [LARGE SCALE GENOMIC DNA]</scope>
    <source>
        <strain evidence="1">JINMINGXINNONG_FW02</strain>
        <tissue evidence="1">Leaves</tissue>
    </source>
</reference>
<proteinExistence type="predicted"/>
<dbReference type="Proteomes" id="UP001374584">
    <property type="component" value="Unassembled WGS sequence"/>
</dbReference>
<organism evidence="1 2">
    <name type="scientific">Phaseolus coccineus</name>
    <name type="common">Scarlet runner bean</name>
    <name type="synonym">Phaseolus multiflorus</name>
    <dbReference type="NCBI Taxonomy" id="3886"/>
    <lineage>
        <taxon>Eukaryota</taxon>
        <taxon>Viridiplantae</taxon>
        <taxon>Streptophyta</taxon>
        <taxon>Embryophyta</taxon>
        <taxon>Tracheophyta</taxon>
        <taxon>Spermatophyta</taxon>
        <taxon>Magnoliopsida</taxon>
        <taxon>eudicotyledons</taxon>
        <taxon>Gunneridae</taxon>
        <taxon>Pentapetalae</taxon>
        <taxon>rosids</taxon>
        <taxon>fabids</taxon>
        <taxon>Fabales</taxon>
        <taxon>Fabaceae</taxon>
        <taxon>Papilionoideae</taxon>
        <taxon>50 kb inversion clade</taxon>
        <taxon>NPAAA clade</taxon>
        <taxon>indigoferoid/millettioid clade</taxon>
        <taxon>Phaseoleae</taxon>
        <taxon>Phaseolus</taxon>
    </lineage>
</organism>
<evidence type="ECO:0000313" key="1">
    <source>
        <dbReference type="EMBL" id="KAK7377794.1"/>
    </source>
</evidence>
<evidence type="ECO:0000313" key="2">
    <source>
        <dbReference type="Proteomes" id="UP001374584"/>
    </source>
</evidence>
<keyword evidence="2" id="KW-1185">Reference proteome</keyword>
<dbReference type="EMBL" id="JAYMYR010000002">
    <property type="protein sequence ID" value="KAK7377794.1"/>
    <property type="molecule type" value="Genomic_DNA"/>
</dbReference>
<comment type="caution">
    <text evidence="1">The sequence shown here is derived from an EMBL/GenBank/DDBJ whole genome shotgun (WGS) entry which is preliminary data.</text>
</comment>
<sequence length="99" mass="10374">MVADASGQRHLQAPLYRPGRSGGLVGDGGDCVCRCRYSEEGRARRWLARCRLRTGQVSTDIAVVMKGACVGGSCGGSVAGSDSVVCCVVCGQQLVSHWE</sequence>
<gene>
    <name evidence="1" type="ORF">VNO80_03226</name>
</gene>
<name>A0AAN9RMW9_PHACN</name>
<dbReference type="AlphaFoldDB" id="A0AAN9RMW9"/>